<dbReference type="RefSeq" id="WP_123693028.1">
    <property type="nucleotide sequence ID" value="NZ_AP019700.1"/>
</dbReference>
<dbReference type="PANTHER" id="PTHR21666">
    <property type="entry name" value="PEPTIDASE-RELATED"/>
    <property type="match status" value="1"/>
</dbReference>
<dbReference type="Gene3D" id="2.70.70.10">
    <property type="entry name" value="Glucose Permease (Domain IIA)"/>
    <property type="match status" value="1"/>
</dbReference>
<dbReference type="AlphaFoldDB" id="A0A3N1KP10"/>
<evidence type="ECO:0000256" key="1">
    <source>
        <dbReference type="ARBA" id="ARBA00022729"/>
    </source>
</evidence>
<dbReference type="SUPFAM" id="SSF51261">
    <property type="entry name" value="Duplicated hybrid motif"/>
    <property type="match status" value="1"/>
</dbReference>
<gene>
    <name evidence="3" type="ORF">EDC65_4080</name>
</gene>
<organism evidence="3 4">
    <name type="scientific">Stella humosa</name>
    <dbReference type="NCBI Taxonomy" id="94"/>
    <lineage>
        <taxon>Bacteria</taxon>
        <taxon>Pseudomonadati</taxon>
        <taxon>Pseudomonadota</taxon>
        <taxon>Alphaproteobacteria</taxon>
        <taxon>Rhodospirillales</taxon>
        <taxon>Stellaceae</taxon>
        <taxon>Stella</taxon>
    </lineage>
</organism>
<feature type="domain" description="M23ase beta-sheet core" evidence="2">
    <location>
        <begin position="91"/>
        <end position="208"/>
    </location>
</feature>
<keyword evidence="4" id="KW-1185">Reference proteome</keyword>
<dbReference type="Proteomes" id="UP000278222">
    <property type="component" value="Unassembled WGS sequence"/>
</dbReference>
<protein>
    <submittedName>
        <fullName evidence="3">Peptidase M23-like protein</fullName>
    </submittedName>
</protein>
<dbReference type="InterPro" id="IPR011055">
    <property type="entry name" value="Dup_hybrid_motif"/>
</dbReference>
<evidence type="ECO:0000259" key="2">
    <source>
        <dbReference type="Pfam" id="PF01551"/>
    </source>
</evidence>
<proteinExistence type="predicted"/>
<dbReference type="GO" id="GO:0004222">
    <property type="term" value="F:metalloendopeptidase activity"/>
    <property type="evidence" value="ECO:0007669"/>
    <property type="project" value="TreeGrafter"/>
</dbReference>
<evidence type="ECO:0000313" key="3">
    <source>
        <dbReference type="EMBL" id="ROP83433.1"/>
    </source>
</evidence>
<dbReference type="CDD" id="cd12797">
    <property type="entry name" value="M23_peptidase"/>
    <property type="match status" value="1"/>
</dbReference>
<dbReference type="InterPro" id="IPR050570">
    <property type="entry name" value="Cell_wall_metabolism_enzyme"/>
</dbReference>
<comment type="caution">
    <text evidence="3">The sequence shown here is derived from an EMBL/GenBank/DDBJ whole genome shotgun (WGS) entry which is preliminary data.</text>
</comment>
<reference evidence="3 4" key="1">
    <citation type="submission" date="2018-11" db="EMBL/GenBank/DDBJ databases">
        <title>Genomic Encyclopedia of Type Strains, Phase IV (KMG-IV): sequencing the most valuable type-strain genomes for metagenomic binning, comparative biology and taxonomic classification.</title>
        <authorList>
            <person name="Goeker M."/>
        </authorList>
    </citation>
    <scope>NUCLEOTIDE SEQUENCE [LARGE SCALE GENOMIC DNA]</scope>
    <source>
        <strain evidence="3 4">DSM 5900</strain>
    </source>
</reference>
<dbReference type="PANTHER" id="PTHR21666:SF289">
    <property type="entry name" value="L-ALA--D-GLU ENDOPEPTIDASE"/>
    <property type="match status" value="1"/>
</dbReference>
<keyword evidence="1" id="KW-0732">Signal</keyword>
<dbReference type="OrthoDB" id="9815245at2"/>
<evidence type="ECO:0000313" key="4">
    <source>
        <dbReference type="Proteomes" id="UP000278222"/>
    </source>
</evidence>
<dbReference type="InterPro" id="IPR016047">
    <property type="entry name" value="M23ase_b-sheet_dom"/>
</dbReference>
<name>A0A3N1KP10_9PROT</name>
<dbReference type="Pfam" id="PF01551">
    <property type="entry name" value="Peptidase_M23"/>
    <property type="match status" value="1"/>
</dbReference>
<sequence>MFMPVGLRRPWTDNRAKTGGVGQQARRVAVAAALSLPAIALPWLAAADTVRLGLPIQCRPGTDCWVVNYVDQDPGPGRKDYRCGVMSYDGHNGTDIAIRDLKAMKEGVPVLAAAAGVVRAIRDEMDDVNFRDIPADAIAKRECGNAVILDHGDGWQTQYCHMRRGSVRVKPRDQVAAGQPIGLVGMSGKTEFPHIHVTVRHQGQMVDPFLGKGGGEACQAGREPLWHPDVAAALPYKAGAVHIAGIAAGKPDLKKARAGELATASLPADTDMLVVWTEVYNVVTDDTLQLRLLAPDGRVLLDSNQKIEKDQARIFRSVGRKRPGAAWPPGIYKAEITYARAGKPLSEPVRTEVTIK</sequence>
<accession>A0A3N1KP10</accession>
<dbReference type="EMBL" id="RJKX01000016">
    <property type="protein sequence ID" value="ROP83433.1"/>
    <property type="molecule type" value="Genomic_DNA"/>
</dbReference>